<keyword evidence="7" id="KW-0227">DNA damage</keyword>
<comment type="catalytic activity">
    <reaction evidence="1">
        <text>Hydrolyzes single-stranded DNA or mismatched double-stranded DNA and polynucleotides, releasing free uracil.</text>
        <dbReference type="EC" id="3.2.2.27"/>
    </reaction>
</comment>
<proteinExistence type="inferred from homology"/>
<dbReference type="EC" id="3.2.2.27" evidence="3"/>
<evidence type="ECO:0000256" key="4">
    <source>
        <dbReference type="ARBA" id="ARBA00019403"/>
    </source>
</evidence>
<dbReference type="EMBL" id="RKRE01000001">
    <property type="protein sequence ID" value="RPF49407.1"/>
    <property type="molecule type" value="Genomic_DNA"/>
</dbReference>
<dbReference type="InterPro" id="IPR036895">
    <property type="entry name" value="Uracil-DNA_glycosylase-like_sf"/>
</dbReference>
<evidence type="ECO:0000256" key="6">
    <source>
        <dbReference type="ARBA" id="ARBA00022723"/>
    </source>
</evidence>
<name>A0A3N5AWV4_9THEO</name>
<dbReference type="SMART" id="SM00986">
    <property type="entry name" value="UDG"/>
    <property type="match status" value="1"/>
</dbReference>
<accession>A0A3N5AWV4</accession>
<dbReference type="Pfam" id="PF03167">
    <property type="entry name" value="UDG"/>
    <property type="match status" value="1"/>
</dbReference>
<keyword evidence="14" id="KW-1185">Reference proteome</keyword>
<evidence type="ECO:0000256" key="9">
    <source>
        <dbReference type="ARBA" id="ARBA00023004"/>
    </source>
</evidence>
<protein>
    <recommendedName>
        <fullName evidence="4">Type-4 uracil-DNA glycosylase</fullName>
        <ecNumber evidence="3">3.2.2.27</ecNumber>
    </recommendedName>
</protein>
<dbReference type="CDD" id="cd10030">
    <property type="entry name" value="UDG-F4_TTUDGA_SPO1dp_like"/>
    <property type="match status" value="1"/>
</dbReference>
<dbReference type="Gene3D" id="3.40.470.10">
    <property type="entry name" value="Uracil-DNA glycosylase-like domain"/>
    <property type="match status" value="1"/>
</dbReference>
<keyword evidence="9" id="KW-0408">Iron</keyword>
<evidence type="ECO:0000256" key="1">
    <source>
        <dbReference type="ARBA" id="ARBA00001400"/>
    </source>
</evidence>
<evidence type="ECO:0000256" key="7">
    <source>
        <dbReference type="ARBA" id="ARBA00022763"/>
    </source>
</evidence>
<dbReference type="NCBIfam" id="TIGR00758">
    <property type="entry name" value="UDG_fam4"/>
    <property type="match status" value="1"/>
</dbReference>
<dbReference type="GO" id="GO:0004844">
    <property type="term" value="F:uracil DNA N-glycosylase activity"/>
    <property type="evidence" value="ECO:0007669"/>
    <property type="project" value="UniProtKB-EC"/>
</dbReference>
<dbReference type="PANTHER" id="PTHR33693">
    <property type="entry name" value="TYPE-5 URACIL-DNA GLYCOSYLASE"/>
    <property type="match status" value="1"/>
</dbReference>
<dbReference type="GO" id="GO:0051539">
    <property type="term" value="F:4 iron, 4 sulfur cluster binding"/>
    <property type="evidence" value="ECO:0007669"/>
    <property type="project" value="UniProtKB-KW"/>
</dbReference>
<sequence>MKGVKESLQLTFEDLIGPQTLEELKKSVAACQKCGLAAGRTNVVFGEGNPFALLMLIGEGPGADEDRLGRPFVGAAGQLLDRILAACGITREEVYIANIVKCRPPGNRVPLKEEAEACLPYLRRQIELIRPRLIVLLGSTALHYLIGGGTGITKMRGQWLGPIFGARVMPTYHPAALLRDPSKKRPVWEDFQKVRDAYFALKKGAGPS</sequence>
<evidence type="ECO:0000259" key="12">
    <source>
        <dbReference type="SMART" id="SM00986"/>
    </source>
</evidence>
<dbReference type="InterPro" id="IPR005122">
    <property type="entry name" value="Uracil-DNA_glycosylase-like"/>
</dbReference>
<keyword evidence="6" id="KW-0479">Metal-binding</keyword>
<dbReference type="PANTHER" id="PTHR33693:SF1">
    <property type="entry name" value="TYPE-4 URACIL-DNA GLYCOSYLASE"/>
    <property type="match status" value="1"/>
</dbReference>
<reference evidence="13 14" key="1">
    <citation type="submission" date="2018-11" db="EMBL/GenBank/DDBJ databases">
        <title>Genomic Encyclopedia of Type Strains, Phase IV (KMG-IV): sequencing the most valuable type-strain genomes for metagenomic binning, comparative biology and taxonomic classification.</title>
        <authorList>
            <person name="Goeker M."/>
        </authorList>
    </citation>
    <scope>NUCLEOTIDE SEQUENCE [LARGE SCALE GENOMIC DNA]</scope>
    <source>
        <strain evidence="13 14">DSM 102936</strain>
    </source>
</reference>
<dbReference type="AlphaFoldDB" id="A0A3N5AWV4"/>
<evidence type="ECO:0000256" key="8">
    <source>
        <dbReference type="ARBA" id="ARBA00022801"/>
    </source>
</evidence>
<evidence type="ECO:0000313" key="13">
    <source>
        <dbReference type="EMBL" id="RPF49407.1"/>
    </source>
</evidence>
<dbReference type="GO" id="GO:0046872">
    <property type="term" value="F:metal ion binding"/>
    <property type="evidence" value="ECO:0007669"/>
    <property type="project" value="UniProtKB-KW"/>
</dbReference>
<keyword evidence="11" id="KW-0234">DNA repair</keyword>
<organism evidence="13 14">
    <name type="scientific">Thermodesulfitimonas autotrophica</name>
    <dbReference type="NCBI Taxonomy" id="1894989"/>
    <lineage>
        <taxon>Bacteria</taxon>
        <taxon>Bacillati</taxon>
        <taxon>Bacillota</taxon>
        <taxon>Clostridia</taxon>
        <taxon>Thermoanaerobacterales</taxon>
        <taxon>Thermoanaerobacteraceae</taxon>
        <taxon>Thermodesulfitimonas</taxon>
    </lineage>
</organism>
<evidence type="ECO:0000256" key="10">
    <source>
        <dbReference type="ARBA" id="ARBA00023014"/>
    </source>
</evidence>
<keyword evidence="5" id="KW-0004">4Fe-4S</keyword>
<dbReference type="GO" id="GO:0006281">
    <property type="term" value="P:DNA repair"/>
    <property type="evidence" value="ECO:0007669"/>
    <property type="project" value="UniProtKB-KW"/>
</dbReference>
<gene>
    <name evidence="13" type="ORF">EDD75_0217</name>
</gene>
<keyword evidence="10" id="KW-0411">Iron-sulfur</keyword>
<feature type="domain" description="Uracil-DNA glycosylase-like" evidence="12">
    <location>
        <begin position="45"/>
        <end position="192"/>
    </location>
</feature>
<dbReference type="InterPro" id="IPR005273">
    <property type="entry name" value="Ura-DNA_glyco_family4"/>
</dbReference>
<keyword evidence="8" id="KW-0378">Hydrolase</keyword>
<evidence type="ECO:0000256" key="3">
    <source>
        <dbReference type="ARBA" id="ARBA00012030"/>
    </source>
</evidence>
<dbReference type="Proteomes" id="UP000282654">
    <property type="component" value="Unassembled WGS sequence"/>
</dbReference>
<evidence type="ECO:0000256" key="5">
    <source>
        <dbReference type="ARBA" id="ARBA00022485"/>
    </source>
</evidence>
<evidence type="ECO:0000313" key="14">
    <source>
        <dbReference type="Proteomes" id="UP000282654"/>
    </source>
</evidence>
<dbReference type="SUPFAM" id="SSF52141">
    <property type="entry name" value="Uracil-DNA glycosylase-like"/>
    <property type="match status" value="1"/>
</dbReference>
<dbReference type="RefSeq" id="WP_342780945.1">
    <property type="nucleotide sequence ID" value="NZ_RKRE01000001.1"/>
</dbReference>
<comment type="caution">
    <text evidence="13">The sequence shown here is derived from an EMBL/GenBank/DDBJ whole genome shotgun (WGS) entry which is preliminary data.</text>
</comment>
<evidence type="ECO:0000256" key="2">
    <source>
        <dbReference type="ARBA" id="ARBA00006521"/>
    </source>
</evidence>
<dbReference type="InterPro" id="IPR051536">
    <property type="entry name" value="UDG_Type-4/5"/>
</dbReference>
<evidence type="ECO:0000256" key="11">
    <source>
        <dbReference type="ARBA" id="ARBA00023204"/>
    </source>
</evidence>
<dbReference type="SMART" id="SM00987">
    <property type="entry name" value="UreE_C"/>
    <property type="match status" value="1"/>
</dbReference>
<comment type="similarity">
    <text evidence="2">Belongs to the uracil-DNA glycosylase (UDG) superfamily. Type 4 (UDGa) family.</text>
</comment>